<dbReference type="PIRSF" id="PIRSF008546">
    <property type="entry name" value="UCP008546"/>
    <property type="match status" value="1"/>
</dbReference>
<sequence>MDTYNLQRFVEAQRPVFEQALHELNQGQKRTHWMWFVFPQIAGLGLSDTARQYAISGAGEAVAYLQHPVLGPRLLQATAVVSALKGRPVGEIFGSPDDLKLRSCMTLFANAADDPGPFNQVLADFFDGQPDAKTLDVLGL</sequence>
<accession>A0A7D5D6N9</accession>
<dbReference type="Proteomes" id="UP000509568">
    <property type="component" value="Chromosome"/>
</dbReference>
<protein>
    <submittedName>
        <fullName evidence="1">DUF1810 domain-containing protein</fullName>
    </submittedName>
</protein>
<keyword evidence="2" id="KW-1185">Reference proteome</keyword>
<name>A0A7D5D6N9_9PSED</name>
<dbReference type="InterPro" id="IPR014937">
    <property type="entry name" value="DUF1810"/>
</dbReference>
<proteinExistence type="predicted"/>
<evidence type="ECO:0000313" key="2">
    <source>
        <dbReference type="Proteomes" id="UP000509568"/>
    </source>
</evidence>
<organism evidence="1 2">
    <name type="scientific">Pseudomonas eucalypticola</name>
    <dbReference type="NCBI Taxonomy" id="2599595"/>
    <lineage>
        <taxon>Bacteria</taxon>
        <taxon>Pseudomonadati</taxon>
        <taxon>Pseudomonadota</taxon>
        <taxon>Gammaproteobacteria</taxon>
        <taxon>Pseudomonadales</taxon>
        <taxon>Pseudomonadaceae</taxon>
        <taxon>Pseudomonas</taxon>
    </lineage>
</organism>
<gene>
    <name evidence="1" type="ORF">HWQ56_11200</name>
</gene>
<reference evidence="1 2" key="1">
    <citation type="submission" date="2020-06" db="EMBL/GenBank/DDBJ databases">
        <title>Pseudomonas eucalypticola sp. nov., an endophyte of Eucalyptus dunnii leaves with biocontrol ability of eucalyptus leaf blight.</title>
        <authorList>
            <person name="Liu Y."/>
            <person name="Song Z."/>
            <person name="Zeng H."/>
            <person name="Lu M."/>
            <person name="Wang X."/>
            <person name="Lian X."/>
            <person name="Zhang Q."/>
        </authorList>
    </citation>
    <scope>NUCLEOTIDE SEQUENCE [LARGE SCALE GENOMIC DNA]</scope>
    <source>
        <strain evidence="1 2">NP-1</strain>
    </source>
</reference>
<evidence type="ECO:0000313" key="1">
    <source>
        <dbReference type="EMBL" id="QKZ04320.1"/>
    </source>
</evidence>
<dbReference type="EMBL" id="CP056030">
    <property type="protein sequence ID" value="QKZ04320.1"/>
    <property type="molecule type" value="Genomic_DNA"/>
</dbReference>
<dbReference type="KEGG" id="pez:HWQ56_11200"/>
<dbReference type="InterPro" id="IPR036287">
    <property type="entry name" value="Rv1873-like_sf"/>
</dbReference>
<dbReference type="Pfam" id="PF08837">
    <property type="entry name" value="DUF1810"/>
    <property type="match status" value="1"/>
</dbReference>
<dbReference type="SUPFAM" id="SSF140736">
    <property type="entry name" value="Rv1873-like"/>
    <property type="match status" value="1"/>
</dbReference>
<dbReference type="AlphaFoldDB" id="A0A7D5D6N9"/>
<dbReference type="Gene3D" id="1.25.40.380">
    <property type="entry name" value="Protein of unknown function DUF1810"/>
    <property type="match status" value="1"/>
</dbReference>